<dbReference type="InterPro" id="IPR040442">
    <property type="entry name" value="Pyrv_kinase-like_dom_sf"/>
</dbReference>
<keyword evidence="2" id="KW-1185">Reference proteome</keyword>
<evidence type="ECO:0000313" key="2">
    <source>
        <dbReference type="Proteomes" id="UP000231501"/>
    </source>
</evidence>
<proteinExistence type="predicted"/>
<accession>A0A2G9CBQ2</accession>
<sequence length="265" mass="27763">MTTASPTAADKSAALFALHQRPGPFVIANAWDIASARMLEAAGFPALATSSAAAAEAIGRRDGQLTRDETLAHIRLLAGATSLPLSADLGNGFGHRPEDCALTIRLAAEAGAVGGSIEDASSEGGAPILDFDLAVERVAAAVEAARALPVPFLVTARSENFLHGVNDLEDTIRRLQAFERAGADVLFAPLLPDLAAVRRVCASVSRPVNFMAGIPGRSFSVRELGEAGVKRVSLAMSLFRHAMKAARLAAEEIRDHGTFGYLDPR</sequence>
<dbReference type="Proteomes" id="UP000231501">
    <property type="component" value="Unassembled WGS sequence"/>
</dbReference>
<gene>
    <name evidence="1" type="ORF">CS062_07785</name>
</gene>
<dbReference type="Pfam" id="PF13714">
    <property type="entry name" value="PEP_mutase"/>
    <property type="match status" value="1"/>
</dbReference>
<keyword evidence="1" id="KW-0456">Lyase</keyword>
<dbReference type="PANTHER" id="PTHR42905:SF16">
    <property type="entry name" value="CARBOXYPHOSPHONOENOLPYRUVATE PHOSPHONOMUTASE-LIKE PROTEIN (AFU_ORTHOLOGUE AFUA_5G07230)"/>
    <property type="match status" value="1"/>
</dbReference>
<comment type="caution">
    <text evidence="1">The sequence shown here is derived from an EMBL/GenBank/DDBJ whole genome shotgun (WGS) entry which is preliminary data.</text>
</comment>
<name>A0A2G9CBQ2_9BURK</name>
<dbReference type="OrthoDB" id="9785398at2"/>
<dbReference type="GO" id="GO:0016829">
    <property type="term" value="F:lyase activity"/>
    <property type="evidence" value="ECO:0007669"/>
    <property type="project" value="UniProtKB-KW"/>
</dbReference>
<organism evidence="1 2">
    <name type="scientific">Roseateles chitinivorans</name>
    <dbReference type="NCBI Taxonomy" id="2917965"/>
    <lineage>
        <taxon>Bacteria</taxon>
        <taxon>Pseudomonadati</taxon>
        <taxon>Pseudomonadota</taxon>
        <taxon>Betaproteobacteria</taxon>
        <taxon>Burkholderiales</taxon>
        <taxon>Sphaerotilaceae</taxon>
        <taxon>Roseateles</taxon>
    </lineage>
</organism>
<protein>
    <submittedName>
        <fullName evidence="1">2-methylisocitrate lyase</fullName>
    </submittedName>
</protein>
<reference evidence="1 2" key="1">
    <citation type="submission" date="2017-11" db="EMBL/GenBank/DDBJ databases">
        <title>Draft genome sequence of Mitsuaria sp. HWN-4.</title>
        <authorList>
            <person name="Gundlapally S.R."/>
        </authorList>
    </citation>
    <scope>NUCLEOTIDE SEQUENCE [LARGE SCALE GENOMIC DNA]</scope>
    <source>
        <strain evidence="1 2">HWN-4</strain>
    </source>
</reference>
<dbReference type="AlphaFoldDB" id="A0A2G9CBQ2"/>
<dbReference type="PANTHER" id="PTHR42905">
    <property type="entry name" value="PHOSPHOENOLPYRUVATE CARBOXYLASE"/>
    <property type="match status" value="1"/>
</dbReference>
<dbReference type="InterPro" id="IPR015813">
    <property type="entry name" value="Pyrv/PenolPyrv_kinase-like_dom"/>
</dbReference>
<dbReference type="EMBL" id="PEOG01000016">
    <property type="protein sequence ID" value="PIM53833.1"/>
    <property type="molecule type" value="Genomic_DNA"/>
</dbReference>
<dbReference type="InterPro" id="IPR039556">
    <property type="entry name" value="ICL/PEPM"/>
</dbReference>
<dbReference type="CDD" id="cd00377">
    <property type="entry name" value="ICL_PEPM"/>
    <property type="match status" value="1"/>
</dbReference>
<dbReference type="RefSeq" id="WP_099860970.1">
    <property type="nucleotide sequence ID" value="NZ_PEOG01000016.1"/>
</dbReference>
<dbReference type="SUPFAM" id="SSF51621">
    <property type="entry name" value="Phosphoenolpyruvate/pyruvate domain"/>
    <property type="match status" value="1"/>
</dbReference>
<evidence type="ECO:0000313" key="1">
    <source>
        <dbReference type="EMBL" id="PIM53833.1"/>
    </source>
</evidence>
<dbReference type="Gene3D" id="3.20.20.60">
    <property type="entry name" value="Phosphoenolpyruvate-binding domains"/>
    <property type="match status" value="1"/>
</dbReference>